<gene>
    <name evidence="2" type="ORF">LOC71_09035</name>
</gene>
<evidence type="ECO:0000313" key="2">
    <source>
        <dbReference type="EMBL" id="MCC9642416.1"/>
    </source>
</evidence>
<feature type="region of interest" description="Disordered" evidence="1">
    <location>
        <begin position="87"/>
        <end position="134"/>
    </location>
</feature>
<reference evidence="2" key="1">
    <citation type="submission" date="2021-11" db="EMBL/GenBank/DDBJ databases">
        <title>Genome sequence.</title>
        <authorList>
            <person name="Sun Q."/>
        </authorList>
    </citation>
    <scope>NUCLEOTIDE SEQUENCE</scope>
    <source>
        <strain evidence="2">JC740</strain>
    </source>
</reference>
<evidence type="ECO:0000256" key="1">
    <source>
        <dbReference type="SAM" id="MobiDB-lite"/>
    </source>
</evidence>
<protein>
    <submittedName>
        <fullName evidence="2">Uncharacterized protein</fullName>
    </submittedName>
</protein>
<organism evidence="2 3">
    <name type="scientific">Rhodopirellula halodulae</name>
    <dbReference type="NCBI Taxonomy" id="2894198"/>
    <lineage>
        <taxon>Bacteria</taxon>
        <taxon>Pseudomonadati</taxon>
        <taxon>Planctomycetota</taxon>
        <taxon>Planctomycetia</taxon>
        <taxon>Pirellulales</taxon>
        <taxon>Pirellulaceae</taxon>
        <taxon>Rhodopirellula</taxon>
    </lineage>
</organism>
<evidence type="ECO:0000313" key="3">
    <source>
        <dbReference type="Proteomes" id="UP001430306"/>
    </source>
</evidence>
<comment type="caution">
    <text evidence="2">The sequence shown here is derived from an EMBL/GenBank/DDBJ whole genome shotgun (WGS) entry which is preliminary data.</text>
</comment>
<dbReference type="Proteomes" id="UP001430306">
    <property type="component" value="Unassembled WGS sequence"/>
</dbReference>
<sequence length="172" mass="18599">MDTTQPDLLNEEPQAKESQANEASDEAVSNSSDRQAKPGKNGDSSAADLNHAEENISKSERIRRYIHAHPEARNTEIVAALEEHGIKYQDVGNVRSQEKRKAAKKASPVKRRRSVSSKVEEPTSAAPAPEPVVSHGTVSVDALQSAADFVKQAGGIDQAQAILDLIRQIQSI</sequence>
<feature type="compositionally biased region" description="Basic residues" evidence="1">
    <location>
        <begin position="101"/>
        <end position="115"/>
    </location>
</feature>
<feature type="compositionally biased region" description="Low complexity" evidence="1">
    <location>
        <begin position="122"/>
        <end position="134"/>
    </location>
</feature>
<proteinExistence type="predicted"/>
<keyword evidence="3" id="KW-1185">Reference proteome</keyword>
<name>A0ABS8NIW0_9BACT</name>
<feature type="region of interest" description="Disordered" evidence="1">
    <location>
        <begin position="1"/>
        <end position="63"/>
    </location>
</feature>
<feature type="compositionally biased region" description="Polar residues" evidence="1">
    <location>
        <begin position="16"/>
        <end position="33"/>
    </location>
</feature>
<dbReference type="RefSeq" id="WP_230273224.1">
    <property type="nucleotide sequence ID" value="NZ_JAJKFW010000020.1"/>
</dbReference>
<feature type="compositionally biased region" description="Basic and acidic residues" evidence="1">
    <location>
        <begin position="50"/>
        <end position="63"/>
    </location>
</feature>
<dbReference type="EMBL" id="JAJKFW010000020">
    <property type="protein sequence ID" value="MCC9642416.1"/>
    <property type="molecule type" value="Genomic_DNA"/>
</dbReference>
<accession>A0ABS8NIW0</accession>